<evidence type="ECO:0000256" key="6">
    <source>
        <dbReference type="ARBA" id="ARBA00022741"/>
    </source>
</evidence>
<dbReference type="UniPathway" id="UPA00053">
    <property type="reaction ID" value="UER00088"/>
</dbReference>
<keyword evidence="6 12" id="KW-0547">Nucleotide-binding</keyword>
<dbReference type="RefSeq" id="WP_002437067.1">
    <property type="nucleotide sequence ID" value="NZ_BAFF01000010.1"/>
</dbReference>
<evidence type="ECO:0000256" key="5">
    <source>
        <dbReference type="ARBA" id="ARBA00022723"/>
    </source>
</evidence>
<dbReference type="HAMAP" id="MF_01269">
    <property type="entry name" value="Shikimate_kinase_2"/>
    <property type="match status" value="1"/>
</dbReference>
<sequence>MTQPLFLVGPRGCGKTTVGQGLAASLGFQFTDTDRWLLEHSGETVAEIVEKEGWAGFRARESQALQAVAAPATVIATGGGMVLAEANRSFMRNQGQVIYLQVPAETLAQRLQASPEEDQRPTLTGKPMVEEIEDVLAEREALYQAAAHHVIDASLPVEQIVTRIQEVLRLARAS</sequence>
<dbReference type="InterPro" id="IPR027417">
    <property type="entry name" value="P-loop_NTPase"/>
</dbReference>
<comment type="similarity">
    <text evidence="12">Belongs to the shikimate kinase family. AroL subfamily.</text>
</comment>
<dbReference type="GO" id="GO:0005829">
    <property type="term" value="C:cytosol"/>
    <property type="evidence" value="ECO:0007669"/>
    <property type="project" value="TreeGrafter"/>
</dbReference>
<keyword evidence="14" id="KW-1185">Reference proteome</keyword>
<dbReference type="InterPro" id="IPR023000">
    <property type="entry name" value="Shikimate_kinase_CS"/>
</dbReference>
<dbReference type="GO" id="GO:0000287">
    <property type="term" value="F:magnesium ion binding"/>
    <property type="evidence" value="ECO:0007669"/>
    <property type="project" value="UniProtKB-UniRule"/>
</dbReference>
<comment type="subunit">
    <text evidence="12">Monomer.</text>
</comment>
<dbReference type="GO" id="GO:0008652">
    <property type="term" value="P:amino acid biosynthetic process"/>
    <property type="evidence" value="ECO:0007669"/>
    <property type="project" value="UniProtKB-KW"/>
</dbReference>
<keyword evidence="4 12" id="KW-0808">Transferase</keyword>
<feature type="binding site" evidence="12">
    <location>
        <position position="79"/>
    </location>
    <ligand>
        <name>substrate</name>
    </ligand>
</feature>
<evidence type="ECO:0000256" key="1">
    <source>
        <dbReference type="ARBA" id="ARBA00004842"/>
    </source>
</evidence>
<comment type="caution">
    <text evidence="12">Lacks conserved residue(s) required for the propagation of feature annotation.</text>
</comment>
<dbReference type="Proteomes" id="UP000010297">
    <property type="component" value="Unassembled WGS sequence"/>
</dbReference>
<dbReference type="PRINTS" id="PR01100">
    <property type="entry name" value="SHIKIMTKNASE"/>
</dbReference>
<feature type="region of interest" description="LID domain" evidence="12">
    <location>
        <begin position="112"/>
        <end position="126"/>
    </location>
</feature>
<dbReference type="GO" id="GO:0005524">
    <property type="term" value="F:ATP binding"/>
    <property type="evidence" value="ECO:0007669"/>
    <property type="project" value="UniProtKB-UniRule"/>
</dbReference>
<dbReference type="GO" id="GO:0004765">
    <property type="term" value="F:shikimate kinase activity"/>
    <property type="evidence" value="ECO:0007669"/>
    <property type="project" value="UniProtKB-UniRule"/>
</dbReference>
<feature type="binding site" evidence="12">
    <location>
        <position position="16"/>
    </location>
    <ligand>
        <name>Mg(2+)</name>
        <dbReference type="ChEBI" id="CHEBI:18420"/>
    </ligand>
</feature>
<dbReference type="Pfam" id="PF01202">
    <property type="entry name" value="SKI"/>
    <property type="match status" value="1"/>
</dbReference>
<accession>H5V4M4</accession>
<evidence type="ECO:0000256" key="11">
    <source>
        <dbReference type="ARBA" id="ARBA00048567"/>
    </source>
</evidence>
<dbReference type="CDD" id="cd00464">
    <property type="entry name" value="SK"/>
    <property type="match status" value="1"/>
</dbReference>
<dbReference type="GeneID" id="92829658"/>
<feature type="binding site" evidence="12">
    <location>
        <position position="32"/>
    </location>
    <ligand>
        <name>Mg(2+)</name>
        <dbReference type="ChEBI" id="CHEBI:18420"/>
    </ligand>
</feature>
<dbReference type="GO" id="GO:0009423">
    <property type="term" value="P:chorismate biosynthetic process"/>
    <property type="evidence" value="ECO:0007669"/>
    <property type="project" value="UniProtKB-UniRule"/>
</dbReference>
<evidence type="ECO:0000256" key="10">
    <source>
        <dbReference type="ARBA" id="ARBA00023141"/>
    </source>
</evidence>
<feature type="binding site" evidence="12">
    <location>
        <position position="139"/>
    </location>
    <ligand>
        <name>substrate</name>
    </ligand>
</feature>
<keyword evidence="5 12" id="KW-0479">Metal-binding</keyword>
<evidence type="ECO:0000256" key="4">
    <source>
        <dbReference type="ARBA" id="ARBA00022679"/>
    </source>
</evidence>
<dbReference type="PANTHER" id="PTHR21087:SF21">
    <property type="entry name" value="SHIKIMATE KINASE 2"/>
    <property type="match status" value="1"/>
</dbReference>
<dbReference type="SUPFAM" id="SSF52540">
    <property type="entry name" value="P-loop containing nucleoside triphosphate hydrolases"/>
    <property type="match status" value="1"/>
</dbReference>
<proteinExistence type="inferred from homology"/>
<dbReference type="AlphaFoldDB" id="H5V4M4"/>
<dbReference type="EMBL" id="BAFF01000010">
    <property type="protein sequence ID" value="GAB52932.1"/>
    <property type="molecule type" value="Genomic_DNA"/>
</dbReference>
<feature type="binding site" evidence="12">
    <location>
        <position position="120"/>
    </location>
    <ligand>
        <name>ATP</name>
        <dbReference type="ChEBI" id="CHEBI:30616"/>
    </ligand>
</feature>
<keyword evidence="10 12" id="KW-0057">Aromatic amino acid biosynthesis</keyword>
<dbReference type="InterPro" id="IPR000623">
    <property type="entry name" value="Shikimate_kinase/TSH1"/>
</dbReference>
<comment type="domain">
    <text evidence="12">The LID domain closes over the active site upon ATP binding.</text>
</comment>
<keyword evidence="8 12" id="KW-0067">ATP-binding</keyword>
<evidence type="ECO:0000256" key="3">
    <source>
        <dbReference type="ARBA" id="ARBA00022605"/>
    </source>
</evidence>
<keyword evidence="3 12" id="KW-0028">Amino-acid biosynthesis</keyword>
<protein>
    <recommendedName>
        <fullName evidence="12">Shikimate kinase 2</fullName>
        <shortName evidence="12">SK 2</shortName>
        <ecNumber evidence="12">2.7.1.71</ecNumber>
    </recommendedName>
</protein>
<organism evidence="13 14">
    <name type="scientific">Atlantibacter hermannii NBRC 105704</name>
    <dbReference type="NCBI Taxonomy" id="1115512"/>
    <lineage>
        <taxon>Bacteria</taxon>
        <taxon>Pseudomonadati</taxon>
        <taxon>Pseudomonadota</taxon>
        <taxon>Gammaproteobacteria</taxon>
        <taxon>Enterobacterales</taxon>
        <taxon>Enterobacteriaceae</taxon>
        <taxon>Atlantibacter</taxon>
    </lineage>
</organism>
<evidence type="ECO:0000256" key="7">
    <source>
        <dbReference type="ARBA" id="ARBA00022777"/>
    </source>
</evidence>
<evidence type="ECO:0000313" key="14">
    <source>
        <dbReference type="Proteomes" id="UP000010297"/>
    </source>
</evidence>
<gene>
    <name evidence="12 13" type="primary">aroL</name>
    <name evidence="13" type="ORF">EH105704_10_00390</name>
</gene>
<feature type="binding site" evidence="12">
    <location>
        <begin position="12"/>
        <end position="17"/>
    </location>
    <ligand>
        <name>ATP</name>
        <dbReference type="ChEBI" id="CHEBI:30616"/>
    </ligand>
</feature>
<reference evidence="13 14" key="1">
    <citation type="submission" date="2012-02" db="EMBL/GenBank/DDBJ databases">
        <title>Whole genome shotgun sequence of Escherichia hermannii NBRC 105704.</title>
        <authorList>
            <person name="Yoshida I."/>
            <person name="Hosoyama A."/>
            <person name="Tsuchikane K."/>
            <person name="Katsumata H."/>
            <person name="Yamazaki S."/>
            <person name="Fujita N."/>
        </authorList>
    </citation>
    <scope>NUCLEOTIDE SEQUENCE [LARGE SCALE GENOMIC DNA]</scope>
    <source>
        <strain evidence="13 14">NBRC 105704</strain>
    </source>
</reference>
<feature type="binding site" evidence="12">
    <location>
        <position position="58"/>
    </location>
    <ligand>
        <name>substrate</name>
    </ligand>
</feature>
<comment type="subcellular location">
    <subcellularLocation>
        <location evidence="12">Cytoplasm</location>
    </subcellularLocation>
</comment>
<dbReference type="GO" id="GO:0009073">
    <property type="term" value="P:aromatic amino acid family biosynthetic process"/>
    <property type="evidence" value="ECO:0007669"/>
    <property type="project" value="UniProtKB-KW"/>
</dbReference>
<evidence type="ECO:0000256" key="12">
    <source>
        <dbReference type="HAMAP-Rule" id="MF_01269"/>
    </source>
</evidence>
<name>H5V4M4_ATLHE</name>
<comment type="catalytic activity">
    <reaction evidence="11 12">
        <text>shikimate + ATP = 3-phosphoshikimate + ADP + H(+)</text>
        <dbReference type="Rhea" id="RHEA:13121"/>
        <dbReference type="ChEBI" id="CHEBI:15378"/>
        <dbReference type="ChEBI" id="CHEBI:30616"/>
        <dbReference type="ChEBI" id="CHEBI:36208"/>
        <dbReference type="ChEBI" id="CHEBI:145989"/>
        <dbReference type="ChEBI" id="CHEBI:456216"/>
        <dbReference type="EC" id="2.7.1.71"/>
    </reaction>
</comment>
<comment type="caution">
    <text evidence="13">The sequence shown here is derived from an EMBL/GenBank/DDBJ whole genome shotgun (WGS) entry which is preliminary data.</text>
</comment>
<dbReference type="PANTHER" id="PTHR21087">
    <property type="entry name" value="SHIKIMATE KINASE"/>
    <property type="match status" value="1"/>
</dbReference>
<comment type="pathway">
    <text evidence="1 12">Metabolic intermediate biosynthesis; chorismate biosynthesis; chorismate from D-erythrose 4-phosphate and phosphoenolpyruvate: step 5/7.</text>
</comment>
<feature type="binding site" evidence="12">
    <location>
        <position position="34"/>
    </location>
    <ligand>
        <name>substrate</name>
    </ligand>
</feature>
<keyword evidence="7 12" id="KW-0418">Kinase</keyword>
<dbReference type="NCBIfam" id="NF002988">
    <property type="entry name" value="PRK03731.1"/>
    <property type="match status" value="1"/>
</dbReference>
<evidence type="ECO:0000256" key="9">
    <source>
        <dbReference type="ARBA" id="ARBA00022842"/>
    </source>
</evidence>
<keyword evidence="9 12" id="KW-0460">Magnesium</keyword>
<comment type="function">
    <text evidence="12">Catalyzes the specific phosphorylation of the 3-hydroxyl group of shikimic acid using ATP as a cosubstrate.</text>
</comment>
<evidence type="ECO:0000313" key="13">
    <source>
        <dbReference type="EMBL" id="GAB52932.1"/>
    </source>
</evidence>
<dbReference type="Gene3D" id="3.40.50.300">
    <property type="entry name" value="P-loop containing nucleotide triphosphate hydrolases"/>
    <property type="match status" value="1"/>
</dbReference>
<dbReference type="PROSITE" id="PS01128">
    <property type="entry name" value="SHIKIMATE_KINASE"/>
    <property type="match status" value="1"/>
</dbReference>
<evidence type="ECO:0000256" key="8">
    <source>
        <dbReference type="ARBA" id="ARBA00022840"/>
    </source>
</evidence>
<keyword evidence="2 12" id="KW-0963">Cytoplasm</keyword>
<dbReference type="eggNOG" id="COG0703">
    <property type="taxonomic scope" value="Bacteria"/>
</dbReference>
<dbReference type="InterPro" id="IPR027544">
    <property type="entry name" value="Shikimate_kinase_2"/>
</dbReference>
<dbReference type="HAMAP" id="MF_00109">
    <property type="entry name" value="Shikimate_kinase"/>
    <property type="match status" value="1"/>
</dbReference>
<dbReference type="EC" id="2.7.1.71" evidence="12"/>
<evidence type="ECO:0000256" key="2">
    <source>
        <dbReference type="ARBA" id="ARBA00022490"/>
    </source>
</evidence>
<comment type="cofactor">
    <cofactor evidence="12">
        <name>Mg(2+)</name>
        <dbReference type="ChEBI" id="CHEBI:18420"/>
    </cofactor>
    <text evidence="12">Binds 1 Mg(2+) ion per subunit.</text>
</comment>
<dbReference type="InterPro" id="IPR031322">
    <property type="entry name" value="Shikimate/glucono_kinase"/>
</dbReference>